<keyword evidence="2" id="KW-1185">Reference proteome</keyword>
<evidence type="ECO:0000313" key="1">
    <source>
        <dbReference type="EMBL" id="QDV52282.1"/>
    </source>
</evidence>
<protein>
    <submittedName>
        <fullName evidence="1">Uncharacterized protein</fullName>
    </submittedName>
</protein>
<proteinExistence type="predicted"/>
<gene>
    <name evidence="1" type="ORF">Enr17x_43420</name>
</gene>
<accession>A0A518IGR9</accession>
<dbReference type="PANTHER" id="PTHR36849:SF1">
    <property type="entry name" value="CYTOPLASMIC PROTEIN"/>
    <property type="match status" value="1"/>
</dbReference>
<organism evidence="1 2">
    <name type="scientific">Gimesia fumaroli</name>
    <dbReference type="NCBI Taxonomy" id="2527976"/>
    <lineage>
        <taxon>Bacteria</taxon>
        <taxon>Pseudomonadati</taxon>
        <taxon>Planctomycetota</taxon>
        <taxon>Planctomycetia</taxon>
        <taxon>Planctomycetales</taxon>
        <taxon>Planctomycetaceae</taxon>
        <taxon>Gimesia</taxon>
    </lineage>
</organism>
<dbReference type="PANTHER" id="PTHR36849">
    <property type="entry name" value="CYTOPLASMIC PROTEIN-RELATED"/>
    <property type="match status" value="1"/>
</dbReference>
<dbReference type="OrthoDB" id="9790745at2"/>
<dbReference type="RefSeq" id="WP_145311625.1">
    <property type="nucleotide sequence ID" value="NZ_CP037452.1"/>
</dbReference>
<dbReference type="Pfam" id="PF22752">
    <property type="entry name" value="DUF488-N3i"/>
    <property type="match status" value="1"/>
</dbReference>
<dbReference type="AlphaFoldDB" id="A0A518IGR9"/>
<dbReference type="KEGG" id="gfm:Enr17x_43420"/>
<dbReference type="EMBL" id="CP037452">
    <property type="protein sequence ID" value="QDV52282.1"/>
    <property type="molecule type" value="Genomic_DNA"/>
</dbReference>
<dbReference type="Proteomes" id="UP000318313">
    <property type="component" value="Chromosome"/>
</dbReference>
<evidence type="ECO:0000313" key="2">
    <source>
        <dbReference type="Proteomes" id="UP000318313"/>
    </source>
</evidence>
<name>A0A518IGR9_9PLAN</name>
<reference evidence="1 2" key="1">
    <citation type="submission" date="2019-03" db="EMBL/GenBank/DDBJ databases">
        <title>Deep-cultivation of Planctomycetes and their phenomic and genomic characterization uncovers novel biology.</title>
        <authorList>
            <person name="Wiegand S."/>
            <person name="Jogler M."/>
            <person name="Boedeker C."/>
            <person name="Pinto D."/>
            <person name="Vollmers J."/>
            <person name="Rivas-Marin E."/>
            <person name="Kohn T."/>
            <person name="Peeters S.H."/>
            <person name="Heuer A."/>
            <person name="Rast P."/>
            <person name="Oberbeckmann S."/>
            <person name="Bunk B."/>
            <person name="Jeske O."/>
            <person name="Meyerdierks A."/>
            <person name="Storesund J.E."/>
            <person name="Kallscheuer N."/>
            <person name="Luecker S."/>
            <person name="Lage O.M."/>
            <person name="Pohl T."/>
            <person name="Merkel B.J."/>
            <person name="Hornburger P."/>
            <person name="Mueller R.-W."/>
            <person name="Bruemmer F."/>
            <person name="Labrenz M."/>
            <person name="Spormann A.M."/>
            <person name="Op den Camp H."/>
            <person name="Overmann J."/>
            <person name="Amann R."/>
            <person name="Jetten M.S.M."/>
            <person name="Mascher T."/>
            <person name="Medema M.H."/>
            <person name="Devos D.P."/>
            <person name="Kaster A.-K."/>
            <person name="Ovreas L."/>
            <person name="Rohde M."/>
            <person name="Galperin M.Y."/>
            <person name="Jogler C."/>
        </authorList>
    </citation>
    <scope>NUCLEOTIDE SEQUENCE [LARGE SCALE GENOMIC DNA]</scope>
    <source>
        <strain evidence="1 2">Enr17</strain>
    </source>
</reference>
<sequence>MSTEIRIKRIYEDPSPDDGYRVLVDRLWPRGMSKAVAQVDLWLKEFAPSNELRKWFHADPSDYDEFVRRYQSELRDQRAELKEIVAEWKQPTITLLTAIKDPQRSHVPVLKAFLTNLLLNG</sequence>
<dbReference type="InterPro" id="IPR052552">
    <property type="entry name" value="YeaO-like"/>
</dbReference>